<dbReference type="Proteomes" id="UP000565205">
    <property type="component" value="Unassembled WGS sequence"/>
</dbReference>
<dbReference type="RefSeq" id="WP_176625083.1">
    <property type="nucleotide sequence ID" value="NZ_JABXXQ010000274.1"/>
</dbReference>
<dbReference type="Gene3D" id="3.40.1740.10">
    <property type="entry name" value="VC0467-like"/>
    <property type="match status" value="1"/>
</dbReference>
<evidence type="ECO:0000313" key="3">
    <source>
        <dbReference type="EMBL" id="NVN31056.1"/>
    </source>
</evidence>
<organism evidence="3 4">
    <name type="scientific">Endobacter medicaginis</name>
    <dbReference type="NCBI Taxonomy" id="1181271"/>
    <lineage>
        <taxon>Bacteria</taxon>
        <taxon>Pseudomonadati</taxon>
        <taxon>Pseudomonadota</taxon>
        <taxon>Alphaproteobacteria</taxon>
        <taxon>Acetobacterales</taxon>
        <taxon>Acetobacteraceae</taxon>
        <taxon>Endobacter</taxon>
    </lineage>
</organism>
<proteinExistence type="inferred from homology"/>
<dbReference type="InterPro" id="IPR003774">
    <property type="entry name" value="AlgH-like"/>
</dbReference>
<comment type="similarity">
    <text evidence="1 2">Belongs to the UPF0301 (AlgH) family.</text>
</comment>
<gene>
    <name evidence="3" type="ORF">HUK83_12015</name>
</gene>
<dbReference type="SUPFAM" id="SSF143456">
    <property type="entry name" value="VC0467-like"/>
    <property type="match status" value="1"/>
</dbReference>
<dbReference type="GO" id="GO:0005829">
    <property type="term" value="C:cytosol"/>
    <property type="evidence" value="ECO:0007669"/>
    <property type="project" value="TreeGrafter"/>
</dbReference>
<dbReference type="PANTHER" id="PTHR30327">
    <property type="entry name" value="UNCHARACTERIZED PROTEIN YQGE"/>
    <property type="match status" value="1"/>
</dbReference>
<comment type="caution">
    <text evidence="3">The sequence shown here is derived from an EMBL/GenBank/DDBJ whole genome shotgun (WGS) entry which is preliminary data.</text>
</comment>
<accession>A0A850NTE2</accession>
<protein>
    <recommendedName>
        <fullName evidence="2">UPF0301 protein HUK83_12015</fullName>
    </recommendedName>
</protein>
<evidence type="ECO:0000256" key="1">
    <source>
        <dbReference type="ARBA" id="ARBA00009600"/>
    </source>
</evidence>
<dbReference type="PANTHER" id="PTHR30327:SF1">
    <property type="entry name" value="UPF0301 PROTEIN YQGE"/>
    <property type="match status" value="1"/>
</dbReference>
<dbReference type="AlphaFoldDB" id="A0A850NTE2"/>
<evidence type="ECO:0000313" key="4">
    <source>
        <dbReference type="Proteomes" id="UP000565205"/>
    </source>
</evidence>
<dbReference type="EMBL" id="JABXXQ010000274">
    <property type="protein sequence ID" value="NVN31056.1"/>
    <property type="molecule type" value="Genomic_DNA"/>
</dbReference>
<evidence type="ECO:0000256" key="2">
    <source>
        <dbReference type="HAMAP-Rule" id="MF_00758"/>
    </source>
</evidence>
<dbReference type="Pfam" id="PF02622">
    <property type="entry name" value="DUF179"/>
    <property type="match status" value="1"/>
</dbReference>
<sequence>MADLSGRLLVAMPALTTPPFAHSVIYLCAHSPQDGAMGLVINRRLSQPDFVGLMEQLGVEPVPPQRQIGLCAGGPVASERGFVLHSADWSGDGSLAVDEATTLTASLDVLRAIAAGEGPRRAMLALGHAAWSPGQLEDEIAANVWLSVPAEEAILFDRDFDTKWRRALHRVGVDPGQLVSGIGHA</sequence>
<reference evidence="3 4" key="1">
    <citation type="submission" date="2020-06" db="EMBL/GenBank/DDBJ databases">
        <title>Description of novel acetic acid bacteria.</title>
        <authorList>
            <person name="Sombolestani A."/>
        </authorList>
    </citation>
    <scope>NUCLEOTIDE SEQUENCE [LARGE SCALE GENOMIC DNA]</scope>
    <source>
        <strain evidence="3 4">LMG 26838</strain>
    </source>
</reference>
<name>A0A850NTE2_9PROT</name>
<dbReference type="HAMAP" id="MF_00758">
    <property type="entry name" value="UPF0301"/>
    <property type="match status" value="1"/>
</dbReference>